<accession>A0A397PDT8</accession>
<reference evidence="1 2" key="1">
    <citation type="submission" date="2018-08" db="EMBL/GenBank/DDBJ databases">
        <title>Genomic Encyclopedia of Type Strains, Phase IV (KMG-IV): sequencing the most valuable type-strain genomes for metagenomic binning, comparative biology and taxonomic classification.</title>
        <authorList>
            <person name="Goeker M."/>
        </authorList>
    </citation>
    <scope>NUCLEOTIDE SEQUENCE [LARGE SCALE GENOMIC DNA]</scope>
    <source>
        <strain evidence="1 2">DSM 25527</strain>
    </source>
</reference>
<dbReference type="Proteomes" id="UP000266568">
    <property type="component" value="Unassembled WGS sequence"/>
</dbReference>
<dbReference type="InterPro" id="IPR003673">
    <property type="entry name" value="CoA-Trfase_fam_III"/>
</dbReference>
<name>A0A397PDT8_9SPHN</name>
<dbReference type="InterPro" id="IPR023606">
    <property type="entry name" value="CoA-Trfase_III_dom_1_sf"/>
</dbReference>
<gene>
    <name evidence="1" type="ORF">DFR49_2030</name>
</gene>
<evidence type="ECO:0000313" key="1">
    <source>
        <dbReference type="EMBL" id="RIA43801.1"/>
    </source>
</evidence>
<dbReference type="PANTHER" id="PTHR48228:SF5">
    <property type="entry name" value="ALPHA-METHYLACYL-COA RACEMASE"/>
    <property type="match status" value="1"/>
</dbReference>
<sequence>MSGAGPLAGVRVLEFAAIGPAPFAAMLLAQMGAQVLRIERPGGDPLRPATPHDYLNIGRPTLALDLKQESDRAMAADLAVHADIVIEGFRPGVMERLSLGPDDLRAANAALVYGRMTGWGQDGPLAPQPGHDINYLALTGALHAIGEAGGAPVPPLNLVADFGGGAMFLIAGVLAAVIEARATGRGRTVDAAMVDGAAALMTLQYGLLADGKATDRRGDNGLDGAHPCYATYATRDGKYVAVGALEPQFYAALLDGLGFAAAALPDRADKANWPALKALFAKRFAAETRAHWEQAFDGTAACVTPVLSMTEAPTHPHAAARGGFCEHAGAFRPGVAPRFSPADGPQAAIWPLTDAQRARML</sequence>
<dbReference type="OrthoDB" id="5720311at2"/>
<dbReference type="PANTHER" id="PTHR48228">
    <property type="entry name" value="SUCCINYL-COA--D-CITRAMALATE COA-TRANSFERASE"/>
    <property type="match status" value="1"/>
</dbReference>
<proteinExistence type="predicted"/>
<keyword evidence="2" id="KW-1185">Reference proteome</keyword>
<dbReference type="GO" id="GO:0003824">
    <property type="term" value="F:catalytic activity"/>
    <property type="evidence" value="ECO:0007669"/>
    <property type="project" value="InterPro"/>
</dbReference>
<dbReference type="InterPro" id="IPR044855">
    <property type="entry name" value="CoA-Trfase_III_dom3_sf"/>
</dbReference>
<dbReference type="Pfam" id="PF02515">
    <property type="entry name" value="CoA_transf_3"/>
    <property type="match status" value="1"/>
</dbReference>
<protein>
    <submittedName>
        <fullName evidence="1">Alpha-methylacyl-CoA racemase</fullName>
    </submittedName>
</protein>
<dbReference type="Gene3D" id="3.40.50.10540">
    <property type="entry name" value="Crotonobetainyl-coa:carnitine coa-transferase, domain 1"/>
    <property type="match status" value="1"/>
</dbReference>
<dbReference type="EMBL" id="QXDC01000003">
    <property type="protein sequence ID" value="RIA43801.1"/>
    <property type="molecule type" value="Genomic_DNA"/>
</dbReference>
<dbReference type="SUPFAM" id="SSF89796">
    <property type="entry name" value="CoA-transferase family III (CaiB/BaiF)"/>
    <property type="match status" value="1"/>
</dbReference>
<dbReference type="Gene3D" id="3.30.1540.10">
    <property type="entry name" value="formyl-coa transferase, domain 3"/>
    <property type="match status" value="1"/>
</dbReference>
<dbReference type="RefSeq" id="WP_119035607.1">
    <property type="nucleotide sequence ID" value="NZ_QXDC01000003.1"/>
</dbReference>
<dbReference type="InterPro" id="IPR050509">
    <property type="entry name" value="CoA-transferase_III"/>
</dbReference>
<dbReference type="AlphaFoldDB" id="A0A397PDT8"/>
<evidence type="ECO:0000313" key="2">
    <source>
        <dbReference type="Proteomes" id="UP000266568"/>
    </source>
</evidence>
<organism evidence="1 2">
    <name type="scientific">Hephaestia caeni</name>
    <dbReference type="NCBI Taxonomy" id="645617"/>
    <lineage>
        <taxon>Bacteria</taxon>
        <taxon>Pseudomonadati</taxon>
        <taxon>Pseudomonadota</taxon>
        <taxon>Alphaproteobacteria</taxon>
        <taxon>Sphingomonadales</taxon>
        <taxon>Sphingomonadaceae</taxon>
        <taxon>Hephaestia</taxon>
    </lineage>
</organism>
<comment type="caution">
    <text evidence="1">The sequence shown here is derived from an EMBL/GenBank/DDBJ whole genome shotgun (WGS) entry which is preliminary data.</text>
</comment>